<accession>A0ACC0F5K6</accession>
<keyword evidence="2" id="KW-1185">Reference proteome</keyword>
<comment type="caution">
    <text evidence="1">The sequence shown here is derived from an EMBL/GenBank/DDBJ whole genome shotgun (WGS) entry which is preliminary data.</text>
</comment>
<organism evidence="1 2">
    <name type="scientific">Camellia lanceoleosa</name>
    <dbReference type="NCBI Taxonomy" id="1840588"/>
    <lineage>
        <taxon>Eukaryota</taxon>
        <taxon>Viridiplantae</taxon>
        <taxon>Streptophyta</taxon>
        <taxon>Embryophyta</taxon>
        <taxon>Tracheophyta</taxon>
        <taxon>Spermatophyta</taxon>
        <taxon>Magnoliopsida</taxon>
        <taxon>eudicotyledons</taxon>
        <taxon>Gunneridae</taxon>
        <taxon>Pentapetalae</taxon>
        <taxon>asterids</taxon>
        <taxon>Ericales</taxon>
        <taxon>Theaceae</taxon>
        <taxon>Camellia</taxon>
    </lineage>
</organism>
<reference evidence="1 2" key="1">
    <citation type="journal article" date="2022" name="Plant J.">
        <title>Chromosome-level genome of Camellia lanceoleosa provides a valuable resource for understanding genome evolution and self-incompatibility.</title>
        <authorList>
            <person name="Gong W."/>
            <person name="Xiao S."/>
            <person name="Wang L."/>
            <person name="Liao Z."/>
            <person name="Chang Y."/>
            <person name="Mo W."/>
            <person name="Hu G."/>
            <person name="Li W."/>
            <person name="Zhao G."/>
            <person name="Zhu H."/>
            <person name="Hu X."/>
            <person name="Ji K."/>
            <person name="Xiang X."/>
            <person name="Song Q."/>
            <person name="Yuan D."/>
            <person name="Jin S."/>
            <person name="Zhang L."/>
        </authorList>
    </citation>
    <scope>NUCLEOTIDE SEQUENCE [LARGE SCALE GENOMIC DNA]</scope>
    <source>
        <strain evidence="1">SQ_2022a</strain>
    </source>
</reference>
<evidence type="ECO:0000313" key="1">
    <source>
        <dbReference type="EMBL" id="KAI7983602.1"/>
    </source>
</evidence>
<name>A0ACC0F5K6_9ERIC</name>
<protein>
    <submittedName>
        <fullName evidence="1">Phosphatidylinositol/phosphatidylcholine transfer protein SFH12</fullName>
    </submittedName>
</protein>
<dbReference type="EMBL" id="CM045768">
    <property type="protein sequence ID" value="KAI7983602.1"/>
    <property type="molecule type" value="Genomic_DNA"/>
</dbReference>
<dbReference type="Proteomes" id="UP001060215">
    <property type="component" value="Chromosome 11"/>
</dbReference>
<sequence>MGDSFDNLGSRKNCELTSVINNNKVSKSCLVASSPKSFSQKATQHVVSFNPIRMGRGTAGDAALFLLKVAALETVRRFSRAKCPFLWHGIQVLQVLCYPPLKWIQRWAPFKGLVNNMQALSRPLLVLSIATSFSDKSGCSNFTSDAINDSHSLNDSQASSELNSEIPSVQSTLETRIVDANPRSQSFTNWLLQLYEELENQGITLPERIDEDELHRFYIAANGDFSCLLSSVKKTIRWRETYNILSGHELEMWSSMVFWHGFDVKYRPCLIVRLGLACSSLSSHERPCFLQAVVSQVEHGILHLVDRENPQITVLVDCEGMSRLRFPTQIMRSCFAIFQDHFPNRLGFLFAIRLPPDVRVIAQTFIQVLKPVTRQKLKVEGEMYQKVLMENFPTLPSYLGGTCKCIRCSKLSIRNMGLPQMNDVASCEDMSSPHPSNMTNTHMNGNYDQVLRSAIVSILMLWVLIALLAGIYDPESSPFLPS</sequence>
<gene>
    <name evidence="1" type="ORF">LOK49_LG15G01434</name>
</gene>
<evidence type="ECO:0000313" key="2">
    <source>
        <dbReference type="Proteomes" id="UP001060215"/>
    </source>
</evidence>
<proteinExistence type="predicted"/>